<sequence>MLTSLSIGRYPTQVSYDNPWCILSNARQLLCNIDSSHIKSGNVSILHLRTYLTIRVDQEDDITIVLSFILFMMGYLWFQMANDTVPLGYLAAVADLDEAA</sequence>
<feature type="transmembrane region" description="Helical" evidence="1">
    <location>
        <begin position="62"/>
        <end position="80"/>
    </location>
</feature>
<evidence type="ECO:0000313" key="2">
    <source>
        <dbReference type="EMBL" id="KAF6135036.1"/>
    </source>
</evidence>
<keyword evidence="1" id="KW-0812">Transmembrane</keyword>
<keyword evidence="1" id="KW-1133">Transmembrane helix</keyword>
<dbReference type="Proteomes" id="UP000541444">
    <property type="component" value="Unassembled WGS sequence"/>
</dbReference>
<evidence type="ECO:0000256" key="1">
    <source>
        <dbReference type="SAM" id="Phobius"/>
    </source>
</evidence>
<evidence type="ECO:0000313" key="3">
    <source>
        <dbReference type="Proteomes" id="UP000541444"/>
    </source>
</evidence>
<keyword evidence="1" id="KW-0472">Membrane</keyword>
<protein>
    <submittedName>
        <fullName evidence="2">Uncharacterized protein</fullName>
    </submittedName>
</protein>
<dbReference type="EMBL" id="JACGCM010002815">
    <property type="protein sequence ID" value="KAF6135036.1"/>
    <property type="molecule type" value="Genomic_DNA"/>
</dbReference>
<dbReference type="AlphaFoldDB" id="A0A7J7KXG4"/>
<comment type="caution">
    <text evidence="2">The sequence shown here is derived from an EMBL/GenBank/DDBJ whole genome shotgun (WGS) entry which is preliminary data.</text>
</comment>
<reference evidence="2 3" key="1">
    <citation type="journal article" date="2020" name="IScience">
        <title>Genome Sequencing of the Endangered Kingdonia uniflora (Circaeasteraceae, Ranunculales) Reveals Potential Mechanisms of Evolutionary Specialization.</title>
        <authorList>
            <person name="Sun Y."/>
            <person name="Deng T."/>
            <person name="Zhang A."/>
            <person name="Moore M.J."/>
            <person name="Landis J.B."/>
            <person name="Lin N."/>
            <person name="Zhang H."/>
            <person name="Zhang X."/>
            <person name="Huang J."/>
            <person name="Zhang X."/>
            <person name="Sun H."/>
            <person name="Wang H."/>
        </authorList>
    </citation>
    <scope>NUCLEOTIDE SEQUENCE [LARGE SCALE GENOMIC DNA]</scope>
    <source>
        <strain evidence="2">TB1705</strain>
        <tissue evidence="2">Leaf</tissue>
    </source>
</reference>
<proteinExistence type="predicted"/>
<name>A0A7J7KXG4_9MAGN</name>
<accession>A0A7J7KXG4</accession>
<organism evidence="2 3">
    <name type="scientific">Kingdonia uniflora</name>
    <dbReference type="NCBI Taxonomy" id="39325"/>
    <lineage>
        <taxon>Eukaryota</taxon>
        <taxon>Viridiplantae</taxon>
        <taxon>Streptophyta</taxon>
        <taxon>Embryophyta</taxon>
        <taxon>Tracheophyta</taxon>
        <taxon>Spermatophyta</taxon>
        <taxon>Magnoliopsida</taxon>
        <taxon>Ranunculales</taxon>
        <taxon>Circaeasteraceae</taxon>
        <taxon>Kingdonia</taxon>
    </lineage>
</organism>
<keyword evidence="3" id="KW-1185">Reference proteome</keyword>
<gene>
    <name evidence="2" type="ORF">GIB67_014085</name>
</gene>